<dbReference type="PROSITE" id="PS50887">
    <property type="entry name" value="GGDEF"/>
    <property type="match status" value="1"/>
</dbReference>
<protein>
    <recommendedName>
        <fullName evidence="1">GGDEF domain-containing protein</fullName>
    </recommendedName>
</protein>
<dbReference type="GO" id="GO:0052621">
    <property type="term" value="F:diguanylate cyclase activity"/>
    <property type="evidence" value="ECO:0007669"/>
    <property type="project" value="TreeGrafter"/>
</dbReference>
<dbReference type="InterPro" id="IPR050469">
    <property type="entry name" value="Diguanylate_Cyclase"/>
</dbReference>
<dbReference type="Pfam" id="PF00990">
    <property type="entry name" value="GGDEF"/>
    <property type="match status" value="1"/>
</dbReference>
<feature type="domain" description="GGDEF" evidence="1">
    <location>
        <begin position="1"/>
        <end position="66"/>
    </location>
</feature>
<dbReference type="Gene3D" id="3.30.70.270">
    <property type="match status" value="1"/>
</dbReference>
<gene>
    <name evidence="2" type="ORF">MNBD_NITROSPIRAE03-1841</name>
</gene>
<sequence>MAERVRKNIKAHDFKVEGHLLKVTVSIGIASYPADVTNGDELIEKADQALYGAKKGGRDRSVLFGDLK</sequence>
<dbReference type="InterPro" id="IPR043128">
    <property type="entry name" value="Rev_trsase/Diguanyl_cyclase"/>
</dbReference>
<accession>A0A3B1DFZ3</accession>
<dbReference type="EMBL" id="UOGI01000083">
    <property type="protein sequence ID" value="VAX30635.1"/>
    <property type="molecule type" value="Genomic_DNA"/>
</dbReference>
<reference evidence="2" key="1">
    <citation type="submission" date="2018-06" db="EMBL/GenBank/DDBJ databases">
        <authorList>
            <person name="Zhirakovskaya E."/>
        </authorList>
    </citation>
    <scope>NUCLEOTIDE SEQUENCE</scope>
</reference>
<dbReference type="AlphaFoldDB" id="A0A3B1DFZ3"/>
<dbReference type="NCBIfam" id="TIGR00254">
    <property type="entry name" value="GGDEF"/>
    <property type="match status" value="1"/>
</dbReference>
<dbReference type="PANTHER" id="PTHR45138">
    <property type="entry name" value="REGULATORY COMPONENTS OF SENSORY TRANSDUCTION SYSTEM"/>
    <property type="match status" value="1"/>
</dbReference>
<proteinExistence type="predicted"/>
<name>A0A3B1DFZ3_9ZZZZ</name>
<dbReference type="InterPro" id="IPR029787">
    <property type="entry name" value="Nucleotide_cyclase"/>
</dbReference>
<dbReference type="PANTHER" id="PTHR45138:SF9">
    <property type="entry name" value="DIGUANYLATE CYCLASE DGCM-RELATED"/>
    <property type="match status" value="1"/>
</dbReference>
<evidence type="ECO:0000259" key="1">
    <source>
        <dbReference type="PROSITE" id="PS50887"/>
    </source>
</evidence>
<dbReference type="InterPro" id="IPR000160">
    <property type="entry name" value="GGDEF_dom"/>
</dbReference>
<dbReference type="SUPFAM" id="SSF55073">
    <property type="entry name" value="Nucleotide cyclase"/>
    <property type="match status" value="1"/>
</dbReference>
<evidence type="ECO:0000313" key="2">
    <source>
        <dbReference type="EMBL" id="VAX30635.1"/>
    </source>
</evidence>
<organism evidence="2">
    <name type="scientific">hydrothermal vent metagenome</name>
    <dbReference type="NCBI Taxonomy" id="652676"/>
    <lineage>
        <taxon>unclassified sequences</taxon>
        <taxon>metagenomes</taxon>
        <taxon>ecological metagenomes</taxon>
    </lineage>
</organism>